<dbReference type="Proteomes" id="UP001352852">
    <property type="component" value="Unassembled WGS sequence"/>
</dbReference>
<organism evidence="1 2">
    <name type="scientific">Characodon lateralis</name>
    <dbReference type="NCBI Taxonomy" id="208331"/>
    <lineage>
        <taxon>Eukaryota</taxon>
        <taxon>Metazoa</taxon>
        <taxon>Chordata</taxon>
        <taxon>Craniata</taxon>
        <taxon>Vertebrata</taxon>
        <taxon>Euteleostomi</taxon>
        <taxon>Actinopterygii</taxon>
        <taxon>Neopterygii</taxon>
        <taxon>Teleostei</taxon>
        <taxon>Neoteleostei</taxon>
        <taxon>Acanthomorphata</taxon>
        <taxon>Ovalentaria</taxon>
        <taxon>Atherinomorphae</taxon>
        <taxon>Cyprinodontiformes</taxon>
        <taxon>Goodeidae</taxon>
        <taxon>Characodon</taxon>
    </lineage>
</organism>
<proteinExistence type="predicted"/>
<evidence type="ECO:0000313" key="1">
    <source>
        <dbReference type="EMBL" id="MED6275643.1"/>
    </source>
</evidence>
<name>A0ABU7DKP2_9TELE</name>
<comment type="caution">
    <text evidence="1">The sequence shown here is derived from an EMBL/GenBank/DDBJ whole genome shotgun (WGS) entry which is preliminary data.</text>
</comment>
<protein>
    <submittedName>
        <fullName evidence="1">Uncharacterized protein</fullName>
    </submittedName>
</protein>
<keyword evidence="2" id="KW-1185">Reference proteome</keyword>
<sequence length="66" mass="7138">MLQEATIKAAEKQEDFVFSFKTELWVAGKLVLISSSLQAGGRVHPGQVASLSQACLWTVGGSRSTW</sequence>
<accession>A0ABU7DKP2</accession>
<reference evidence="1 2" key="1">
    <citation type="submission" date="2021-06" db="EMBL/GenBank/DDBJ databases">
        <authorList>
            <person name="Palmer J.M."/>
        </authorList>
    </citation>
    <scope>NUCLEOTIDE SEQUENCE [LARGE SCALE GENOMIC DNA]</scope>
    <source>
        <strain evidence="1 2">CL_MEX2019</strain>
        <tissue evidence="1">Muscle</tissue>
    </source>
</reference>
<evidence type="ECO:0000313" key="2">
    <source>
        <dbReference type="Proteomes" id="UP001352852"/>
    </source>
</evidence>
<dbReference type="EMBL" id="JAHUTJ010028419">
    <property type="protein sequence ID" value="MED6275643.1"/>
    <property type="molecule type" value="Genomic_DNA"/>
</dbReference>
<gene>
    <name evidence="1" type="ORF">CHARACLAT_028546</name>
</gene>